<evidence type="ECO:0000256" key="1">
    <source>
        <dbReference type="ARBA" id="ARBA00022485"/>
    </source>
</evidence>
<dbReference type="InterPro" id="IPR017900">
    <property type="entry name" value="4Fe4S_Fe_S_CS"/>
</dbReference>
<keyword evidence="7" id="KW-1185">Reference proteome</keyword>
<proteinExistence type="predicted"/>
<reference evidence="6 7" key="1">
    <citation type="submission" date="2021-02" db="EMBL/GenBank/DDBJ databases">
        <title>Complete genome of Desulfoluna sp. strain ASN36.</title>
        <authorList>
            <person name="Takahashi A."/>
            <person name="Kojima H."/>
            <person name="Fukui M."/>
        </authorList>
    </citation>
    <scope>NUCLEOTIDE SEQUENCE [LARGE SCALE GENOMIC DNA]</scope>
    <source>
        <strain evidence="6 7">ASN36</strain>
    </source>
</reference>
<dbReference type="Pfam" id="PF00037">
    <property type="entry name" value="Fer4"/>
    <property type="match status" value="1"/>
</dbReference>
<evidence type="ECO:0000256" key="2">
    <source>
        <dbReference type="ARBA" id="ARBA00022723"/>
    </source>
</evidence>
<dbReference type="PROSITE" id="PS00198">
    <property type="entry name" value="4FE4S_FER_1"/>
    <property type="match status" value="1"/>
</dbReference>
<dbReference type="Gene3D" id="3.30.413.10">
    <property type="entry name" value="Sulfite Reductase Hemoprotein, domain 1"/>
    <property type="match status" value="1"/>
</dbReference>
<dbReference type="Gene3D" id="1.10.8.550">
    <property type="entry name" value="Proto-chlorophyllide reductase 57 kD subunit B"/>
    <property type="match status" value="1"/>
</dbReference>
<dbReference type="InterPro" id="IPR006067">
    <property type="entry name" value="NO2/SO3_Rdtase_4Fe4S_dom"/>
</dbReference>
<dbReference type="InterPro" id="IPR017896">
    <property type="entry name" value="4Fe4S_Fe-S-bd"/>
</dbReference>
<evidence type="ECO:0000256" key="3">
    <source>
        <dbReference type="ARBA" id="ARBA00023004"/>
    </source>
</evidence>
<name>A0ABM7PIQ0_9BACT</name>
<evidence type="ECO:0000259" key="5">
    <source>
        <dbReference type="PROSITE" id="PS51379"/>
    </source>
</evidence>
<protein>
    <recommendedName>
        <fullName evidence="5">4Fe-4S ferredoxin-type domain-containing protein</fullName>
    </recommendedName>
</protein>
<dbReference type="RefSeq" id="WP_236888694.1">
    <property type="nucleotide sequence ID" value="NZ_AP024488.1"/>
</dbReference>
<organism evidence="6 7">
    <name type="scientific">Desulfoluna limicola</name>
    <dbReference type="NCBI Taxonomy" id="2810562"/>
    <lineage>
        <taxon>Bacteria</taxon>
        <taxon>Pseudomonadati</taxon>
        <taxon>Thermodesulfobacteriota</taxon>
        <taxon>Desulfobacteria</taxon>
        <taxon>Desulfobacterales</taxon>
        <taxon>Desulfolunaceae</taxon>
        <taxon>Desulfoluna</taxon>
    </lineage>
</organism>
<gene>
    <name evidence="6" type="ORF">DSLASN_28970</name>
</gene>
<dbReference type="PROSITE" id="PS51379">
    <property type="entry name" value="4FE4S_FER_2"/>
    <property type="match status" value="2"/>
</dbReference>
<evidence type="ECO:0000313" key="6">
    <source>
        <dbReference type="EMBL" id="BCS97265.1"/>
    </source>
</evidence>
<dbReference type="SUPFAM" id="SSF56014">
    <property type="entry name" value="Nitrite and sulphite reductase 4Fe-4S domain-like"/>
    <property type="match status" value="1"/>
</dbReference>
<sequence length="279" mass="31027">MKWTQEADKAMKKVPFFVRKRVRSRVEEEAKEAGVSEISLRDVNRTRARFLNKMEEEVVGFQVESCFGDGGCPRKANGSGNLQKRVTELLEAEDIRGFLKKTVKGELKFHHELRVAFADCPNACSQPQIRAMCIIGAVVPEISGAPCSQCGACVSSCAEHAVTLSGEGPAIDFERCLVCGRCVKACETGTLAGIRKGYRVLLGGRLGRHPRLAMELPGIYDEETVYDIVRHCVTFYKSRSTSGQRFSHLFTEKDYHDVAVQFRSRSLINMDGSIKKQAV</sequence>
<dbReference type="InterPro" id="IPR042298">
    <property type="entry name" value="P-CP_red_C"/>
</dbReference>
<dbReference type="Gene3D" id="3.30.70.20">
    <property type="match status" value="1"/>
</dbReference>
<dbReference type="InterPro" id="IPR013580">
    <property type="entry name" value="LI-POR_suB-like_C"/>
</dbReference>
<dbReference type="Pfam" id="PF08369">
    <property type="entry name" value="PCP_red"/>
    <property type="match status" value="1"/>
</dbReference>
<keyword evidence="3" id="KW-0408">Iron</keyword>
<dbReference type="Proteomes" id="UP001320148">
    <property type="component" value="Chromosome"/>
</dbReference>
<feature type="domain" description="4Fe-4S ferredoxin-type" evidence="5">
    <location>
        <begin position="138"/>
        <end position="166"/>
    </location>
</feature>
<dbReference type="Pfam" id="PF01077">
    <property type="entry name" value="NIR_SIR"/>
    <property type="match status" value="1"/>
</dbReference>
<evidence type="ECO:0000313" key="7">
    <source>
        <dbReference type="Proteomes" id="UP001320148"/>
    </source>
</evidence>
<dbReference type="EMBL" id="AP024488">
    <property type="protein sequence ID" value="BCS97265.1"/>
    <property type="molecule type" value="Genomic_DNA"/>
</dbReference>
<dbReference type="SUPFAM" id="SSF54862">
    <property type="entry name" value="4Fe-4S ferredoxins"/>
    <property type="match status" value="1"/>
</dbReference>
<keyword evidence="4" id="KW-0411">Iron-sulfur</keyword>
<accession>A0ABM7PIQ0</accession>
<keyword evidence="2" id="KW-0479">Metal-binding</keyword>
<dbReference type="InterPro" id="IPR045854">
    <property type="entry name" value="NO2/SO3_Rdtase_4Fe4S_sf"/>
</dbReference>
<feature type="domain" description="4Fe-4S ferredoxin-type" evidence="5">
    <location>
        <begin position="167"/>
        <end position="197"/>
    </location>
</feature>
<evidence type="ECO:0000256" key="4">
    <source>
        <dbReference type="ARBA" id="ARBA00023014"/>
    </source>
</evidence>
<keyword evidence="1" id="KW-0004">4Fe-4S</keyword>